<reference evidence="1" key="2">
    <citation type="submission" date="2022-01" db="EMBL/GenBank/DDBJ databases">
        <authorList>
            <person name="Hirooka S."/>
            <person name="Miyagishima S.Y."/>
        </authorList>
    </citation>
    <scope>NUCLEOTIDE SEQUENCE</scope>
    <source>
        <strain evidence="1">NBRC 102759</strain>
    </source>
</reference>
<protein>
    <submittedName>
        <fullName evidence="1">Uncharacterized protein</fullName>
    </submittedName>
</protein>
<name>A0A9C7UPF4_9RHOD</name>
<proteinExistence type="predicted"/>
<accession>A0A9C7UPF4</accession>
<dbReference type="OrthoDB" id="7922at2759"/>
<gene>
    <name evidence="1" type="ORF">GpartN1_g2317.t1</name>
</gene>
<dbReference type="AlphaFoldDB" id="A0A9C7UPF4"/>
<organism evidence="1 2">
    <name type="scientific">Galdieria partita</name>
    <dbReference type="NCBI Taxonomy" id="83374"/>
    <lineage>
        <taxon>Eukaryota</taxon>
        <taxon>Rhodophyta</taxon>
        <taxon>Bangiophyceae</taxon>
        <taxon>Galdieriales</taxon>
        <taxon>Galdieriaceae</taxon>
        <taxon>Galdieria</taxon>
    </lineage>
</organism>
<keyword evidence="2" id="KW-1185">Reference proteome</keyword>
<dbReference type="EMBL" id="BQMJ01000016">
    <property type="protein sequence ID" value="GJQ10526.1"/>
    <property type="molecule type" value="Genomic_DNA"/>
</dbReference>
<sequence length="189" mass="21147">MLAFTNFSNSLWLGSQSSSPESCRSVRRRFPCSKTSKRISMTYSPYSITNDKSEGHIVPGTFSRFEFLEGRVTGPTVLDPNLLDFTVSNVADAAFGEWRALSASSRSKELERRRNVSKATIENLKATPSEKSRLTLFGQFDEVYRRNLKIFNEPGDSVGKSTSVHEKVISKRLIPGTLTCDCAFVLFLT</sequence>
<dbReference type="Proteomes" id="UP001061958">
    <property type="component" value="Unassembled WGS sequence"/>
</dbReference>
<comment type="caution">
    <text evidence="1">The sequence shown here is derived from an EMBL/GenBank/DDBJ whole genome shotgun (WGS) entry which is preliminary data.</text>
</comment>
<evidence type="ECO:0000313" key="1">
    <source>
        <dbReference type="EMBL" id="GJQ10526.1"/>
    </source>
</evidence>
<reference evidence="1" key="1">
    <citation type="journal article" date="2022" name="Proc. Natl. Acad. Sci. U.S.A.">
        <title>Life cycle and functional genomics of the unicellular red alga Galdieria for elucidating algal and plant evolution and industrial use.</title>
        <authorList>
            <person name="Hirooka S."/>
            <person name="Itabashi T."/>
            <person name="Ichinose T.M."/>
            <person name="Onuma R."/>
            <person name="Fujiwara T."/>
            <person name="Yamashita S."/>
            <person name="Jong L.W."/>
            <person name="Tomita R."/>
            <person name="Iwane A.H."/>
            <person name="Miyagishima S.Y."/>
        </authorList>
    </citation>
    <scope>NUCLEOTIDE SEQUENCE</scope>
    <source>
        <strain evidence="1">NBRC 102759</strain>
    </source>
</reference>
<evidence type="ECO:0000313" key="2">
    <source>
        <dbReference type="Proteomes" id="UP001061958"/>
    </source>
</evidence>